<organism evidence="1 2">
    <name type="scientific">Brevundimonas intermedia</name>
    <dbReference type="NCBI Taxonomy" id="74315"/>
    <lineage>
        <taxon>Bacteria</taxon>
        <taxon>Pseudomonadati</taxon>
        <taxon>Pseudomonadota</taxon>
        <taxon>Alphaproteobacteria</taxon>
        <taxon>Caulobacterales</taxon>
        <taxon>Caulobacteraceae</taxon>
        <taxon>Brevundimonas</taxon>
    </lineage>
</organism>
<keyword evidence="2" id="KW-1185">Reference proteome</keyword>
<proteinExistence type="predicted"/>
<evidence type="ECO:0000313" key="2">
    <source>
        <dbReference type="Proteomes" id="UP000298216"/>
    </source>
</evidence>
<reference evidence="1 2" key="1">
    <citation type="submission" date="2019-03" db="EMBL/GenBank/DDBJ databases">
        <title>Draft genome of Brevundimonas sp. a heavy metal resistant soil bacteria.</title>
        <authorList>
            <person name="Soto J."/>
        </authorList>
    </citation>
    <scope>NUCLEOTIDE SEQUENCE [LARGE SCALE GENOMIC DNA]</scope>
    <source>
        <strain evidence="1 2">B-10</strain>
    </source>
</reference>
<dbReference type="OrthoDB" id="7206995at2"/>
<comment type="caution">
    <text evidence="1">The sequence shown here is derived from an EMBL/GenBank/DDBJ whole genome shotgun (WGS) entry which is preliminary data.</text>
</comment>
<protein>
    <submittedName>
        <fullName evidence="1">Uncharacterized protein</fullName>
    </submittedName>
</protein>
<name>A0A4Y9RYF6_9CAUL</name>
<dbReference type="EMBL" id="SPVH01000002">
    <property type="protein sequence ID" value="TFW14200.1"/>
    <property type="molecule type" value="Genomic_DNA"/>
</dbReference>
<dbReference type="AlphaFoldDB" id="A0A4Y9RYF6"/>
<accession>A0A4Y9RYF6</accession>
<dbReference type="Proteomes" id="UP000298216">
    <property type="component" value="Unassembled WGS sequence"/>
</dbReference>
<evidence type="ECO:0000313" key="1">
    <source>
        <dbReference type="EMBL" id="TFW14200.1"/>
    </source>
</evidence>
<dbReference type="RefSeq" id="WP_135193588.1">
    <property type="nucleotide sequence ID" value="NZ_SPVH01000002.1"/>
</dbReference>
<sequence>MVEPIDAGFVILKTPKTDAAAFDAFVRDAIDSSGQEFVALPRSDGWASYDGVFIIPFDDRPQL</sequence>
<gene>
    <name evidence="1" type="ORF">EGY25_03055</name>
</gene>